<reference evidence="2 3" key="1">
    <citation type="journal article" date="2018" name="Evol. Lett.">
        <title>Horizontal gene cluster transfer increased hallucinogenic mushroom diversity.</title>
        <authorList>
            <person name="Reynolds H.T."/>
            <person name="Vijayakumar V."/>
            <person name="Gluck-Thaler E."/>
            <person name="Korotkin H.B."/>
            <person name="Matheny P.B."/>
            <person name="Slot J.C."/>
        </authorList>
    </citation>
    <scope>NUCLEOTIDE SEQUENCE [LARGE SCALE GENOMIC DNA]</scope>
    <source>
        <strain evidence="2 3">SRW20</strain>
    </source>
</reference>
<dbReference type="SUPFAM" id="SSF51126">
    <property type="entry name" value="Pectin lyase-like"/>
    <property type="match status" value="2"/>
</dbReference>
<feature type="domain" description="Rhamnogalacturonase A/B/Epimerase-like pectate lyase" evidence="1">
    <location>
        <begin position="59"/>
        <end position="273"/>
    </location>
</feature>
<keyword evidence="3" id="KW-1185">Reference proteome</keyword>
<evidence type="ECO:0000313" key="3">
    <source>
        <dbReference type="Proteomes" id="UP000284706"/>
    </source>
</evidence>
<dbReference type="InterPro" id="IPR039279">
    <property type="entry name" value="QRT3-like"/>
</dbReference>
<dbReference type="PANTHER" id="PTHR33928:SF2">
    <property type="entry name" value="PECTATE LYASE SUPERFAMILY PROTEIN DOMAIN-CONTAINING PROTEIN-RELATED"/>
    <property type="match status" value="1"/>
</dbReference>
<dbReference type="Pfam" id="PF12708">
    <property type="entry name" value="Pect-lyase_RHGA_epim"/>
    <property type="match status" value="2"/>
</dbReference>
<protein>
    <recommendedName>
        <fullName evidence="1">Rhamnogalacturonase A/B/Epimerase-like pectate lyase domain-containing protein</fullName>
    </recommendedName>
</protein>
<dbReference type="InParanoid" id="A0A409VVH8"/>
<dbReference type="Proteomes" id="UP000284706">
    <property type="component" value="Unassembled WGS sequence"/>
</dbReference>
<comment type="caution">
    <text evidence="2">The sequence shown here is derived from an EMBL/GenBank/DDBJ whole genome shotgun (WGS) entry which is preliminary data.</text>
</comment>
<dbReference type="CDD" id="cd23668">
    <property type="entry name" value="GH55_beta13glucanase-like"/>
    <property type="match status" value="1"/>
</dbReference>
<dbReference type="InterPro" id="IPR024535">
    <property type="entry name" value="RHGA/B-epi-like_pectate_lyase"/>
</dbReference>
<dbReference type="OrthoDB" id="1046782at2759"/>
<dbReference type="EMBL" id="NHYE01005547">
    <property type="protein sequence ID" value="PPQ70274.1"/>
    <property type="molecule type" value="Genomic_DNA"/>
</dbReference>
<proteinExistence type="predicted"/>
<dbReference type="STRING" id="231916.A0A409VVH8"/>
<name>A0A409VVH8_9AGAR</name>
<dbReference type="GO" id="GO:0004650">
    <property type="term" value="F:polygalacturonase activity"/>
    <property type="evidence" value="ECO:0007669"/>
    <property type="project" value="InterPro"/>
</dbReference>
<dbReference type="Gene3D" id="2.160.20.10">
    <property type="entry name" value="Single-stranded right-handed beta-helix, Pectin lyase-like"/>
    <property type="match status" value="2"/>
</dbReference>
<sequence length="772" mass="83244">MTPSILKSPFKIFSGSSKSPSSSRANASPMAITKPFWMERIKHQGIAPFHDDSEGYKVFRNVKDYGAFGDGIHDDTDAIKKSFPSVSPAIVYFPQGTYVISKPIVAYYYTQLIGDAGNPPTLLAASSFDGMAVIDANPYIPGGGGAQYYGATNNFFRSIRNFIIDVRQVPATKSQGTGIHWQVAQATSLINLVFEMSTAPNTAHQGIWMENGSGGFMGDLVFNGGKFGIWGGNQQFTVRNITVNNAQTGVYSLWNWGWTYQDVKFNNCQVGFDIQTGGLTVETQTTGAQAIIDVVVTDTPIFIRTSQPSNGSLAGSLVVNNAKLINVPTAVCVLNGSVVLPGTTPFIPVKIIETWAQGNVYGGSDPQGRFVQGYLPPPSRPISLLNDEGRIVSRGHPQYEDCDVDDFVSARDYGAKGDGETDDTEVLQALFDEYSSSKIIFLDAGFYIVTSTLTIPSGTRLVGEAWSTLAGKGPAFRDQNDPQVVFKIGERGDSADQNTEITDVVFTTVGPAGGAIVVEWNAREPDGVKGGAGMWDSHIRLAGADGTNLDGSTCPKDGSAGYDDCFAAFLSLHITRDATGYFEGTWVWLADHDLDLAGEAQITAYAGRGILSESQGPVWMIGTASEHHVIYQYNLVEAKNHYMGLIQTESPYFQPTPAVPTPFSLSPTYKDPAPYDSNASSWALIIRNSDNILIFGAGLYSFFVSYNQDCVSTRNCQAEIADVDSSSSNVNIFSLSTVASTYQLSVDGTGVIDQKDNIDGFASTVTAWRSRQ</sequence>
<dbReference type="PANTHER" id="PTHR33928">
    <property type="entry name" value="POLYGALACTURONASE QRT3"/>
    <property type="match status" value="1"/>
</dbReference>
<gene>
    <name evidence="2" type="ORF">CVT26_014563</name>
</gene>
<accession>A0A409VVH8</accession>
<dbReference type="InterPro" id="IPR011050">
    <property type="entry name" value="Pectin_lyase_fold/virulence"/>
</dbReference>
<organism evidence="2 3">
    <name type="scientific">Gymnopilus dilepis</name>
    <dbReference type="NCBI Taxonomy" id="231916"/>
    <lineage>
        <taxon>Eukaryota</taxon>
        <taxon>Fungi</taxon>
        <taxon>Dikarya</taxon>
        <taxon>Basidiomycota</taxon>
        <taxon>Agaricomycotina</taxon>
        <taxon>Agaricomycetes</taxon>
        <taxon>Agaricomycetidae</taxon>
        <taxon>Agaricales</taxon>
        <taxon>Agaricineae</taxon>
        <taxon>Hymenogastraceae</taxon>
        <taxon>Gymnopilus</taxon>
    </lineage>
</organism>
<dbReference type="AlphaFoldDB" id="A0A409VVH8"/>
<evidence type="ECO:0000259" key="1">
    <source>
        <dbReference type="Pfam" id="PF12708"/>
    </source>
</evidence>
<evidence type="ECO:0000313" key="2">
    <source>
        <dbReference type="EMBL" id="PPQ70274.1"/>
    </source>
</evidence>
<feature type="domain" description="Rhamnogalacturonase A/B/Epimerase-like pectate lyase" evidence="1">
    <location>
        <begin position="407"/>
        <end position="466"/>
    </location>
</feature>
<dbReference type="InterPro" id="IPR012334">
    <property type="entry name" value="Pectin_lyas_fold"/>
</dbReference>